<organism evidence="2 3">
    <name type="scientific">Lactobacillus porci</name>
    <dbReference type="NCBI Taxonomy" id="2012477"/>
    <lineage>
        <taxon>Bacteria</taxon>
        <taxon>Bacillati</taxon>
        <taxon>Bacillota</taxon>
        <taxon>Bacilli</taxon>
        <taxon>Lactobacillales</taxon>
        <taxon>Lactobacillaceae</taxon>
        <taxon>Lactobacillus</taxon>
    </lineage>
</organism>
<dbReference type="RefSeq" id="WP_154548767.1">
    <property type="nucleotide sequence ID" value="NZ_VUMX01000014.1"/>
</dbReference>
<keyword evidence="1" id="KW-0732">Signal</keyword>
<proteinExistence type="predicted"/>
<dbReference type="Gene3D" id="3.30.1450.10">
    <property type="match status" value="2"/>
</dbReference>
<sequence length="207" mass="22336">MKRSIKILAAILAAAALTGCSKKSAGKHTDVNKAASSLASSNVVTQTSNRINYQNYQKIKVVEKTGSTLQDVNQLLGRKADAISKSSNNGVKVKVYTWQGVAGGMAGSNLTVEFAKGVALVKQISGFKVNRQKDITLKDYQKLKKGQSQAAVKTLLGQPNGYSESDYDNKVTILWIYTSGLKGEGRPSLYVTFQNGKLLSKQQSDLE</sequence>
<dbReference type="Proteomes" id="UP000438120">
    <property type="component" value="Unassembled WGS sequence"/>
</dbReference>
<dbReference type="InterPro" id="IPR024418">
    <property type="entry name" value="DUF3862"/>
</dbReference>
<dbReference type="OrthoDB" id="2942526at2"/>
<gene>
    <name evidence="2" type="ORF">FYJ62_06020</name>
</gene>
<name>A0A6A8MEJ6_9LACO</name>
<protein>
    <submittedName>
        <fullName evidence="2">DUF3862 domain-containing protein</fullName>
    </submittedName>
</protein>
<reference evidence="2 3" key="1">
    <citation type="submission" date="2019-08" db="EMBL/GenBank/DDBJ databases">
        <title>In-depth cultivation of the pig gut microbiome towards novel bacterial diversity and tailored functional studies.</title>
        <authorList>
            <person name="Wylensek D."/>
            <person name="Hitch T.C.A."/>
            <person name="Clavel T."/>
        </authorList>
    </citation>
    <scope>NUCLEOTIDE SEQUENCE [LARGE SCALE GENOMIC DNA]</scope>
    <source>
        <strain evidence="2 3">Bifido-178-WT-2B</strain>
    </source>
</reference>
<accession>A0A6A8MEJ6</accession>
<dbReference type="InterPro" id="IPR037873">
    <property type="entry name" value="BamE-like"/>
</dbReference>
<evidence type="ECO:0000313" key="3">
    <source>
        <dbReference type="Proteomes" id="UP000438120"/>
    </source>
</evidence>
<evidence type="ECO:0000313" key="2">
    <source>
        <dbReference type="EMBL" id="MST87203.1"/>
    </source>
</evidence>
<keyword evidence="3" id="KW-1185">Reference proteome</keyword>
<dbReference type="Pfam" id="PF12978">
    <property type="entry name" value="DUF3862"/>
    <property type="match status" value="1"/>
</dbReference>
<comment type="caution">
    <text evidence="2">The sequence shown here is derived from an EMBL/GenBank/DDBJ whole genome shotgun (WGS) entry which is preliminary data.</text>
</comment>
<dbReference type="EMBL" id="VUMX01000014">
    <property type="protein sequence ID" value="MST87203.1"/>
    <property type="molecule type" value="Genomic_DNA"/>
</dbReference>
<dbReference type="AlphaFoldDB" id="A0A6A8MEJ6"/>
<evidence type="ECO:0000256" key="1">
    <source>
        <dbReference type="ARBA" id="ARBA00022729"/>
    </source>
</evidence>
<dbReference type="PROSITE" id="PS51257">
    <property type="entry name" value="PROKAR_LIPOPROTEIN"/>
    <property type="match status" value="1"/>
</dbReference>